<keyword evidence="4 8" id="KW-0554">One-carbon metabolism</keyword>
<evidence type="ECO:0000256" key="1">
    <source>
        <dbReference type="ARBA" id="ARBA00004903"/>
    </source>
</evidence>
<gene>
    <name evidence="11" type="ORF">J0X15_00390</name>
</gene>
<dbReference type="InterPro" id="IPR017925">
    <property type="entry name" value="DHFR_CS"/>
</dbReference>
<comment type="caution">
    <text evidence="11">The sequence shown here is derived from an EMBL/GenBank/DDBJ whole genome shotgun (WGS) entry which is preliminary data.</text>
</comment>
<evidence type="ECO:0000256" key="6">
    <source>
        <dbReference type="ARBA" id="ARBA00023002"/>
    </source>
</evidence>
<comment type="similarity">
    <text evidence="2 8 9">Belongs to the dihydrofolate reductase family.</text>
</comment>
<dbReference type="CDD" id="cd00209">
    <property type="entry name" value="DHFR"/>
    <property type="match status" value="1"/>
</dbReference>
<dbReference type="Proteomes" id="UP000664779">
    <property type="component" value="Unassembled WGS sequence"/>
</dbReference>
<dbReference type="PANTHER" id="PTHR48069:SF3">
    <property type="entry name" value="DIHYDROFOLATE REDUCTASE"/>
    <property type="match status" value="1"/>
</dbReference>
<dbReference type="GO" id="GO:0046452">
    <property type="term" value="P:dihydrofolate metabolic process"/>
    <property type="evidence" value="ECO:0007669"/>
    <property type="project" value="TreeGrafter"/>
</dbReference>
<evidence type="ECO:0000259" key="10">
    <source>
        <dbReference type="PROSITE" id="PS51330"/>
    </source>
</evidence>
<dbReference type="AlphaFoldDB" id="A0A939EJC2"/>
<dbReference type="GO" id="GO:0070401">
    <property type="term" value="F:NADP+ binding"/>
    <property type="evidence" value="ECO:0007669"/>
    <property type="project" value="UniProtKB-ARBA"/>
</dbReference>
<comment type="function">
    <text evidence="7 8">Key enzyme in folate metabolism. Catalyzes an essential reaction for de novo glycine and purine synthesis, and for DNA precursor synthesis.</text>
</comment>
<dbReference type="RefSeq" id="WP_206937219.1">
    <property type="nucleotide sequence ID" value="NZ_JAFLNF010000001.1"/>
</dbReference>
<comment type="pathway">
    <text evidence="1 8">Cofactor biosynthesis; tetrahydrofolate biosynthesis; 5,6,7,8-tetrahydrofolate from 7,8-dihydrofolate: step 1/1.</text>
</comment>
<dbReference type="InterPro" id="IPR012259">
    <property type="entry name" value="DHFR"/>
</dbReference>
<dbReference type="GO" id="GO:0046654">
    <property type="term" value="P:tetrahydrofolate biosynthetic process"/>
    <property type="evidence" value="ECO:0007669"/>
    <property type="project" value="InterPro"/>
</dbReference>
<evidence type="ECO:0000256" key="3">
    <source>
        <dbReference type="ARBA" id="ARBA00012856"/>
    </source>
</evidence>
<dbReference type="EC" id="1.5.1.3" evidence="3 8"/>
<evidence type="ECO:0000256" key="9">
    <source>
        <dbReference type="RuleBase" id="RU004474"/>
    </source>
</evidence>
<dbReference type="PANTHER" id="PTHR48069">
    <property type="entry name" value="DIHYDROFOLATE REDUCTASE"/>
    <property type="match status" value="1"/>
</dbReference>
<dbReference type="Pfam" id="PF00186">
    <property type="entry name" value="DHFR_1"/>
    <property type="match status" value="1"/>
</dbReference>
<evidence type="ECO:0000256" key="4">
    <source>
        <dbReference type="ARBA" id="ARBA00022563"/>
    </source>
</evidence>
<evidence type="ECO:0000256" key="2">
    <source>
        <dbReference type="ARBA" id="ARBA00009539"/>
    </source>
</evidence>
<dbReference type="GO" id="GO:0006730">
    <property type="term" value="P:one-carbon metabolic process"/>
    <property type="evidence" value="ECO:0007669"/>
    <property type="project" value="UniProtKB-KW"/>
</dbReference>
<sequence>MTEIVLIAAMAKNRVIGANGDMPWKISSDLKHFKQLTMGKPMIMGRKTFQSLPGMLPGRPHIVVSRDPSVQAGRAEIVTSLEDALARAKQLSEALSVGQVMVIGGGQIYAQALALADRVELTEINAVPEGDTFFPELDPQSWQVTRRVEGERGPLDSADFQFVTYERKDFQS</sequence>
<dbReference type="GO" id="GO:0004146">
    <property type="term" value="F:dihydrofolate reductase activity"/>
    <property type="evidence" value="ECO:0007669"/>
    <property type="project" value="UniProtKB-EC"/>
</dbReference>
<dbReference type="PROSITE" id="PS00075">
    <property type="entry name" value="DHFR_1"/>
    <property type="match status" value="1"/>
</dbReference>
<evidence type="ECO:0000256" key="8">
    <source>
        <dbReference type="PIRNR" id="PIRNR000194"/>
    </source>
</evidence>
<dbReference type="PRINTS" id="PR00070">
    <property type="entry name" value="DHFR"/>
</dbReference>
<dbReference type="PIRSF" id="PIRSF000194">
    <property type="entry name" value="DHFR"/>
    <property type="match status" value="1"/>
</dbReference>
<evidence type="ECO:0000313" key="12">
    <source>
        <dbReference type="Proteomes" id="UP000664779"/>
    </source>
</evidence>
<comment type="catalytic activity">
    <reaction evidence="8">
        <text>(6S)-5,6,7,8-tetrahydrofolate + NADP(+) = 7,8-dihydrofolate + NADPH + H(+)</text>
        <dbReference type="Rhea" id="RHEA:15009"/>
        <dbReference type="ChEBI" id="CHEBI:15378"/>
        <dbReference type="ChEBI" id="CHEBI:57451"/>
        <dbReference type="ChEBI" id="CHEBI:57453"/>
        <dbReference type="ChEBI" id="CHEBI:57783"/>
        <dbReference type="ChEBI" id="CHEBI:58349"/>
        <dbReference type="EC" id="1.5.1.3"/>
    </reaction>
</comment>
<protein>
    <recommendedName>
        <fullName evidence="3 8">Dihydrofolate reductase</fullName>
        <ecNumber evidence="3 8">1.5.1.3</ecNumber>
    </recommendedName>
</protein>
<evidence type="ECO:0000256" key="5">
    <source>
        <dbReference type="ARBA" id="ARBA00022857"/>
    </source>
</evidence>
<dbReference type="InterPro" id="IPR024072">
    <property type="entry name" value="DHFR-like_dom_sf"/>
</dbReference>
<dbReference type="PROSITE" id="PS51330">
    <property type="entry name" value="DHFR_2"/>
    <property type="match status" value="1"/>
</dbReference>
<accession>A0A939EJC2</accession>
<dbReference type="Gene3D" id="3.40.430.10">
    <property type="entry name" value="Dihydrofolate Reductase, subunit A"/>
    <property type="match status" value="1"/>
</dbReference>
<proteinExistence type="inferred from homology"/>
<feature type="domain" description="DHFR" evidence="10">
    <location>
        <begin position="3"/>
        <end position="167"/>
    </location>
</feature>
<dbReference type="InterPro" id="IPR001796">
    <property type="entry name" value="DHFR_dom"/>
</dbReference>
<keyword evidence="6 8" id="KW-0560">Oxidoreductase</keyword>
<evidence type="ECO:0000313" key="11">
    <source>
        <dbReference type="EMBL" id="MBO0343664.1"/>
    </source>
</evidence>
<dbReference type="EMBL" id="JAFLNF010000001">
    <property type="protein sequence ID" value="MBO0343664.1"/>
    <property type="molecule type" value="Genomic_DNA"/>
</dbReference>
<dbReference type="SUPFAM" id="SSF53597">
    <property type="entry name" value="Dihydrofolate reductase-like"/>
    <property type="match status" value="1"/>
</dbReference>
<name>A0A939EJC2_9HYPH</name>
<dbReference type="FunFam" id="3.40.430.10:FF:000001">
    <property type="entry name" value="Dihydrofolate reductase"/>
    <property type="match status" value="1"/>
</dbReference>
<keyword evidence="12" id="KW-1185">Reference proteome</keyword>
<reference evidence="11" key="1">
    <citation type="submission" date="2021-03" db="EMBL/GenBank/DDBJ databases">
        <title>Roseibium sp. CAU 1637 isolated from Incheon.</title>
        <authorList>
            <person name="Kim W."/>
        </authorList>
    </citation>
    <scope>NUCLEOTIDE SEQUENCE</scope>
    <source>
        <strain evidence="11">CAU 1637</strain>
    </source>
</reference>
<keyword evidence="5 8" id="KW-0521">NADP</keyword>
<organism evidence="11 12">
    <name type="scientific">Roseibium limicola</name>
    <dbReference type="NCBI Taxonomy" id="2816037"/>
    <lineage>
        <taxon>Bacteria</taxon>
        <taxon>Pseudomonadati</taxon>
        <taxon>Pseudomonadota</taxon>
        <taxon>Alphaproteobacteria</taxon>
        <taxon>Hyphomicrobiales</taxon>
        <taxon>Stappiaceae</taxon>
        <taxon>Roseibium</taxon>
    </lineage>
</organism>
<evidence type="ECO:0000256" key="7">
    <source>
        <dbReference type="ARBA" id="ARBA00025067"/>
    </source>
</evidence>
<dbReference type="GO" id="GO:0046655">
    <property type="term" value="P:folic acid metabolic process"/>
    <property type="evidence" value="ECO:0007669"/>
    <property type="project" value="TreeGrafter"/>
</dbReference>
<dbReference type="GO" id="GO:0005829">
    <property type="term" value="C:cytosol"/>
    <property type="evidence" value="ECO:0007669"/>
    <property type="project" value="TreeGrafter"/>
</dbReference>